<dbReference type="FunFam" id="3.30.2410.10:FF:000017">
    <property type="entry name" value="E3 ubiquitin-protein ligase UPL7"/>
    <property type="match status" value="1"/>
</dbReference>
<dbReference type="EC" id="2.3.2.26" evidence="3"/>
<gene>
    <name evidence="9" type="ORF">QBC34DRAFT_416799</name>
</gene>
<feature type="domain" description="HECT" evidence="8">
    <location>
        <begin position="801"/>
        <end position="1171"/>
    </location>
</feature>
<keyword evidence="5 6" id="KW-0833">Ubl conjugation pathway</keyword>
<evidence type="ECO:0000256" key="5">
    <source>
        <dbReference type="ARBA" id="ARBA00022786"/>
    </source>
</evidence>
<feature type="compositionally biased region" description="Polar residues" evidence="7">
    <location>
        <begin position="1"/>
        <end position="37"/>
    </location>
</feature>
<dbReference type="Gene3D" id="3.30.2410.10">
    <property type="entry name" value="Hect, E3 ligase catalytic domain"/>
    <property type="match status" value="1"/>
</dbReference>
<comment type="caution">
    <text evidence="9">The sequence shown here is derived from an EMBL/GenBank/DDBJ whole genome shotgun (WGS) entry which is preliminary data.</text>
</comment>
<sequence>MFPNFTGSSRRTRNVNLSGQRAVNPFTNPSWTSSSPAGASKTVAHAQAERQQRQRERERLQATLRIQRLWRAHQVRRRLRTSRRQLLDQLYAVEEPGEESLQRSITALPLLLTIYQGSEPGDRERLRWVAQDLVRTEFGAFTTGAVPSPRMNKLVKVLIAALESLDIGTLQLHTQLLLEAIQGVLERRPQSLEPVLPQYYRVLGRCFQNAGPTWKSPDLLWRAVVAPLATSNATDTFTQTAYREFAFSFLSQSNLKWFEDHVGLFAESVDMGLLSASITALAPSEPKTPESQTAFLWLLAHFIALHKARKLQALHPQYLRALYLLLCISSHRIREYFISGPRSSGNDEADDIFREMLPPYVSESLVSLNEKDEISGLLERFTTNHAQSSASDYEDAGLLAAYILTLVYCFPALADDIRMRLYLTDIPTRHGPLPAVKFFWSAMAQTSVFAAIATDEDGALEVLRQHRVSAASSGAAHSDAAWHQEWRTTLLFLELYIFVLRLTDDDDFFGGLDATASQPGGSRLRSSSLSKQDLERLALFLKHLAFTLYYNAPETLFGATETPAGRGLLDTMLSPSQRRKSSSDSVQAYKPQTFVITAGIDSIAFRDLVTTAMKMLYERDSRCPFLPVGHWLMTSKFDMKGFEQAVLIEEDRRRRLHDEDGDDDEAAEDDEMDFGQPIIYTVSGQRRSRHAYLELLRAQQRKAARERMLAANAPKLEILRNMPFVIPFENRVQIFREFVKVDMQRRRGGNVDPDRWRLWVLSQHGGSFDPDSPGQNVISKHKADIQRGRCFADAMHSFWQLEDGLKEPIQITFMDKFGMPEAGIDGGGVTKEFLTSVTHEAFTQEGLFVTNSNNAYYPNPCIIDQHKLALQSAGLAEDSAEFRDNMTKLLQQYEFLGRIIGKCMYEGILINIVFARFFLLKWTTAASDAYRANINDLRELDEELYQGMMKLKNYPGDVKDFGTDFTITDPVSLPGEPLRTVTRTLVPNGDNMAVTNENRPLYISYVARHRLVVQPYLQTRAFLKGLGLIIDPGWLSMFNQNELQRLVGGDNSEIDVEDLRKNTVYNGVYVIGDDGEEHPTVKLFWEVMHSLEDEERRQVLQYVTSTPRAPLLGFSQLRPAFSISDSGRDEERLPSASTCINLLKLPQYRTAETLKSKLLYAVKSGAGFDLS</sequence>
<dbReference type="PROSITE" id="PS50237">
    <property type="entry name" value="HECT"/>
    <property type="match status" value="1"/>
</dbReference>
<dbReference type="Gene3D" id="3.90.1750.10">
    <property type="entry name" value="Hect, E3 ligase catalytic domains"/>
    <property type="match status" value="1"/>
</dbReference>
<dbReference type="GO" id="GO:0006511">
    <property type="term" value="P:ubiquitin-dependent protein catabolic process"/>
    <property type="evidence" value="ECO:0007669"/>
    <property type="project" value="TreeGrafter"/>
</dbReference>
<dbReference type="InterPro" id="IPR044611">
    <property type="entry name" value="E3A/B/C-like"/>
</dbReference>
<protein>
    <recommendedName>
        <fullName evidence="3">HECT-type E3 ubiquitin transferase</fullName>
        <ecNumber evidence="3">2.3.2.26</ecNumber>
    </recommendedName>
</protein>
<comment type="catalytic activity">
    <reaction evidence="1">
        <text>S-ubiquitinyl-[E2 ubiquitin-conjugating enzyme]-L-cysteine + [acceptor protein]-L-lysine = [E2 ubiquitin-conjugating enzyme]-L-cysteine + N(6)-ubiquitinyl-[acceptor protein]-L-lysine.</text>
        <dbReference type="EC" id="2.3.2.26"/>
    </reaction>
</comment>
<evidence type="ECO:0000256" key="1">
    <source>
        <dbReference type="ARBA" id="ARBA00000885"/>
    </source>
</evidence>
<dbReference type="Proteomes" id="UP001321760">
    <property type="component" value="Unassembled WGS sequence"/>
</dbReference>
<dbReference type="PANTHER" id="PTHR45700">
    <property type="entry name" value="UBIQUITIN-PROTEIN LIGASE E3C"/>
    <property type="match status" value="1"/>
</dbReference>
<dbReference type="InterPro" id="IPR035983">
    <property type="entry name" value="Hect_E3_ubiquitin_ligase"/>
</dbReference>
<dbReference type="Gene3D" id="3.30.2160.10">
    <property type="entry name" value="Hect, E3 ligase catalytic domain"/>
    <property type="match status" value="1"/>
</dbReference>
<feature type="region of interest" description="Disordered" evidence="7">
    <location>
        <begin position="1"/>
        <end position="54"/>
    </location>
</feature>
<dbReference type="Pfam" id="PF00632">
    <property type="entry name" value="HECT"/>
    <property type="match status" value="1"/>
</dbReference>
<proteinExistence type="predicted"/>
<dbReference type="GO" id="GO:0000209">
    <property type="term" value="P:protein polyubiquitination"/>
    <property type="evidence" value="ECO:0007669"/>
    <property type="project" value="InterPro"/>
</dbReference>
<dbReference type="SMART" id="SM00119">
    <property type="entry name" value="HECTc"/>
    <property type="match status" value="1"/>
</dbReference>
<dbReference type="EMBL" id="MU865990">
    <property type="protein sequence ID" value="KAK4443580.1"/>
    <property type="molecule type" value="Genomic_DNA"/>
</dbReference>
<dbReference type="SUPFAM" id="SSF56204">
    <property type="entry name" value="Hect, E3 ligase catalytic domain"/>
    <property type="match status" value="1"/>
</dbReference>
<evidence type="ECO:0000256" key="3">
    <source>
        <dbReference type="ARBA" id="ARBA00012485"/>
    </source>
</evidence>
<evidence type="ECO:0000256" key="4">
    <source>
        <dbReference type="ARBA" id="ARBA00022679"/>
    </source>
</evidence>
<feature type="active site" description="Glycyl thioester intermediate" evidence="6">
    <location>
        <position position="1139"/>
    </location>
</feature>
<organism evidence="9 10">
    <name type="scientific">Podospora aff. communis PSN243</name>
    <dbReference type="NCBI Taxonomy" id="3040156"/>
    <lineage>
        <taxon>Eukaryota</taxon>
        <taxon>Fungi</taxon>
        <taxon>Dikarya</taxon>
        <taxon>Ascomycota</taxon>
        <taxon>Pezizomycotina</taxon>
        <taxon>Sordariomycetes</taxon>
        <taxon>Sordariomycetidae</taxon>
        <taxon>Sordariales</taxon>
        <taxon>Podosporaceae</taxon>
        <taxon>Podospora</taxon>
    </lineage>
</organism>
<evidence type="ECO:0000313" key="10">
    <source>
        <dbReference type="Proteomes" id="UP001321760"/>
    </source>
</evidence>
<comment type="pathway">
    <text evidence="2">Protein modification; protein ubiquitination.</text>
</comment>
<keyword evidence="10" id="KW-1185">Reference proteome</keyword>
<reference evidence="9" key="1">
    <citation type="journal article" date="2023" name="Mol. Phylogenet. Evol.">
        <title>Genome-scale phylogeny and comparative genomics of the fungal order Sordariales.</title>
        <authorList>
            <person name="Hensen N."/>
            <person name="Bonometti L."/>
            <person name="Westerberg I."/>
            <person name="Brannstrom I.O."/>
            <person name="Guillou S."/>
            <person name="Cros-Aarteil S."/>
            <person name="Calhoun S."/>
            <person name="Haridas S."/>
            <person name="Kuo A."/>
            <person name="Mondo S."/>
            <person name="Pangilinan J."/>
            <person name="Riley R."/>
            <person name="LaButti K."/>
            <person name="Andreopoulos B."/>
            <person name="Lipzen A."/>
            <person name="Chen C."/>
            <person name="Yan M."/>
            <person name="Daum C."/>
            <person name="Ng V."/>
            <person name="Clum A."/>
            <person name="Steindorff A."/>
            <person name="Ohm R.A."/>
            <person name="Martin F."/>
            <person name="Silar P."/>
            <person name="Natvig D.O."/>
            <person name="Lalanne C."/>
            <person name="Gautier V."/>
            <person name="Ament-Velasquez S.L."/>
            <person name="Kruys A."/>
            <person name="Hutchinson M.I."/>
            <person name="Powell A.J."/>
            <person name="Barry K."/>
            <person name="Miller A.N."/>
            <person name="Grigoriev I.V."/>
            <person name="Debuchy R."/>
            <person name="Gladieux P."/>
            <person name="Hiltunen Thoren M."/>
            <person name="Johannesson H."/>
        </authorList>
    </citation>
    <scope>NUCLEOTIDE SEQUENCE</scope>
    <source>
        <strain evidence="9">PSN243</strain>
    </source>
</reference>
<accession>A0AAV9G6E3</accession>
<dbReference type="InterPro" id="IPR000569">
    <property type="entry name" value="HECT_dom"/>
</dbReference>
<dbReference type="GO" id="GO:0061630">
    <property type="term" value="F:ubiquitin protein ligase activity"/>
    <property type="evidence" value="ECO:0007669"/>
    <property type="project" value="UniProtKB-EC"/>
</dbReference>
<evidence type="ECO:0000259" key="8">
    <source>
        <dbReference type="PROSITE" id="PS50237"/>
    </source>
</evidence>
<dbReference type="PANTHER" id="PTHR45700:SF2">
    <property type="entry name" value="UBIQUITIN-PROTEIN LIGASE E3C"/>
    <property type="match status" value="1"/>
</dbReference>
<evidence type="ECO:0000256" key="6">
    <source>
        <dbReference type="PROSITE-ProRule" id="PRU00104"/>
    </source>
</evidence>
<dbReference type="AlphaFoldDB" id="A0AAV9G6E3"/>
<evidence type="ECO:0000256" key="7">
    <source>
        <dbReference type="SAM" id="MobiDB-lite"/>
    </source>
</evidence>
<dbReference type="PROSITE" id="PS50096">
    <property type="entry name" value="IQ"/>
    <property type="match status" value="1"/>
</dbReference>
<evidence type="ECO:0000313" key="9">
    <source>
        <dbReference type="EMBL" id="KAK4443580.1"/>
    </source>
</evidence>
<dbReference type="CDD" id="cd00078">
    <property type="entry name" value="HECTc"/>
    <property type="match status" value="1"/>
</dbReference>
<reference evidence="9" key="2">
    <citation type="submission" date="2023-05" db="EMBL/GenBank/DDBJ databases">
        <authorList>
            <consortium name="Lawrence Berkeley National Laboratory"/>
            <person name="Steindorff A."/>
            <person name="Hensen N."/>
            <person name="Bonometti L."/>
            <person name="Westerberg I."/>
            <person name="Brannstrom I.O."/>
            <person name="Guillou S."/>
            <person name="Cros-Aarteil S."/>
            <person name="Calhoun S."/>
            <person name="Haridas S."/>
            <person name="Kuo A."/>
            <person name="Mondo S."/>
            <person name="Pangilinan J."/>
            <person name="Riley R."/>
            <person name="Labutti K."/>
            <person name="Andreopoulos B."/>
            <person name="Lipzen A."/>
            <person name="Chen C."/>
            <person name="Yanf M."/>
            <person name="Daum C."/>
            <person name="Ng V."/>
            <person name="Clum A."/>
            <person name="Ohm R."/>
            <person name="Martin F."/>
            <person name="Silar P."/>
            <person name="Natvig D."/>
            <person name="Lalanne C."/>
            <person name="Gautier V."/>
            <person name="Ament-Velasquez S.L."/>
            <person name="Kruys A."/>
            <person name="Hutchinson M.I."/>
            <person name="Powell A.J."/>
            <person name="Barry K."/>
            <person name="Miller A.N."/>
            <person name="Grigoriev I.V."/>
            <person name="Debuchy R."/>
            <person name="Gladieux P."/>
            <person name="Thoren M.H."/>
            <person name="Johannesson H."/>
        </authorList>
    </citation>
    <scope>NUCLEOTIDE SEQUENCE</scope>
    <source>
        <strain evidence="9">PSN243</strain>
    </source>
</reference>
<keyword evidence="4" id="KW-0808">Transferase</keyword>
<name>A0AAV9G6E3_9PEZI</name>
<evidence type="ECO:0000256" key="2">
    <source>
        <dbReference type="ARBA" id="ARBA00004906"/>
    </source>
</evidence>